<evidence type="ECO:0000313" key="11">
    <source>
        <dbReference type="EMBL" id="GET33050.1"/>
    </source>
</evidence>
<dbReference type="Gene3D" id="3.30.70.20">
    <property type="match status" value="1"/>
</dbReference>
<evidence type="ECO:0000256" key="5">
    <source>
        <dbReference type="ARBA" id="ARBA00022785"/>
    </source>
</evidence>
<proteinExistence type="inferred from homology"/>
<comment type="subunit">
    <text evidence="9">Monomer.</text>
</comment>
<dbReference type="PANTHER" id="PTHR30002:SF4">
    <property type="entry name" value="EPOXYQUEUOSINE REDUCTASE"/>
    <property type="match status" value="1"/>
</dbReference>
<dbReference type="OrthoDB" id="9784571at2"/>
<comment type="subcellular location">
    <subcellularLocation>
        <location evidence="9">Cytoplasm</location>
    </subcellularLocation>
</comment>
<dbReference type="GO" id="GO:0046872">
    <property type="term" value="F:metal ion binding"/>
    <property type="evidence" value="ECO:0007669"/>
    <property type="project" value="UniProtKB-KW"/>
</dbReference>
<feature type="binding site" evidence="9">
    <location>
        <position position="249"/>
    </location>
    <ligand>
        <name>[4Fe-4S] cluster</name>
        <dbReference type="ChEBI" id="CHEBI:49883"/>
        <label>1</label>
    </ligand>
</feature>
<feature type="binding site" evidence="9">
    <location>
        <position position="300"/>
    </location>
    <ligand>
        <name>tRNA</name>
        <dbReference type="ChEBI" id="CHEBI:17843"/>
    </ligand>
</feature>
<feature type="binding site" evidence="9">
    <location>
        <position position="62"/>
    </location>
    <ligand>
        <name>cob(II)alamin</name>
        <dbReference type="ChEBI" id="CHEBI:16304"/>
    </ligand>
</feature>
<dbReference type="UniPathway" id="UPA00392"/>
<evidence type="ECO:0000256" key="2">
    <source>
        <dbReference type="ARBA" id="ARBA00022490"/>
    </source>
</evidence>
<feature type="domain" description="4Fe-4S ferredoxin-type" evidence="10">
    <location>
        <begin position="180"/>
        <end position="209"/>
    </location>
</feature>
<feature type="binding site" evidence="9">
    <location>
        <position position="134"/>
    </location>
    <ligand>
        <name>cob(II)alamin</name>
        <dbReference type="ChEBI" id="CHEBI:16304"/>
    </ligand>
</feature>
<evidence type="ECO:0000256" key="1">
    <source>
        <dbReference type="ARBA" id="ARBA00022485"/>
    </source>
</evidence>
<feature type="binding site" evidence="9">
    <location>
        <position position="169"/>
    </location>
    <ligand>
        <name>cob(II)alamin</name>
        <dbReference type="ChEBI" id="CHEBI:16304"/>
    </ligand>
</feature>
<comment type="catalytic activity">
    <reaction evidence="9">
        <text>epoxyqueuosine(34) in tRNA + AH2 = queuosine(34) in tRNA + A + H2O</text>
        <dbReference type="Rhea" id="RHEA:32159"/>
        <dbReference type="Rhea" id="RHEA-COMP:18571"/>
        <dbReference type="Rhea" id="RHEA-COMP:18582"/>
        <dbReference type="ChEBI" id="CHEBI:13193"/>
        <dbReference type="ChEBI" id="CHEBI:15377"/>
        <dbReference type="ChEBI" id="CHEBI:17499"/>
        <dbReference type="ChEBI" id="CHEBI:194431"/>
        <dbReference type="ChEBI" id="CHEBI:194443"/>
        <dbReference type="EC" id="1.17.99.6"/>
    </reaction>
</comment>
<comment type="similarity">
    <text evidence="9">Belongs to the QueG family.</text>
</comment>
<dbReference type="PROSITE" id="PS00198">
    <property type="entry name" value="4FE4S_FER_1"/>
    <property type="match status" value="1"/>
</dbReference>
<dbReference type="AlphaFoldDB" id="A0A5M4AYT7"/>
<gene>
    <name evidence="9 11" type="primary">queG</name>
    <name evidence="11" type="ORF">PbJCM13498_19130</name>
</gene>
<keyword evidence="2 9" id="KW-0963">Cytoplasm</keyword>
<feature type="active site" description="Proton donor" evidence="9">
    <location>
        <position position="134"/>
    </location>
</feature>
<feature type="binding site" evidence="9">
    <location>
        <position position="242"/>
    </location>
    <ligand>
        <name>[4Fe-4S] cluster</name>
        <dbReference type="ChEBI" id="CHEBI:49883"/>
        <label>2</label>
    </ligand>
</feature>
<dbReference type="PROSITE" id="PS51379">
    <property type="entry name" value="4FE4S_FER_2"/>
    <property type="match status" value="1"/>
</dbReference>
<dbReference type="InterPro" id="IPR017900">
    <property type="entry name" value="4Fe4S_Fe_S_CS"/>
</dbReference>
<dbReference type="GO" id="GO:0008616">
    <property type="term" value="P:tRNA queuosine(34) biosynthetic process"/>
    <property type="evidence" value="ECO:0007669"/>
    <property type="project" value="UniProtKB-UniRule"/>
</dbReference>
<comment type="caution">
    <text evidence="11">The sequence shown here is derived from an EMBL/GenBank/DDBJ whole genome shotgun (WGS) entry which is preliminary data.</text>
</comment>
<comment type="pathway">
    <text evidence="9">tRNA modification; tRNA-queuosine biosynthesis.</text>
</comment>
<keyword evidence="5 9" id="KW-0671">Queuosine biosynthesis</keyword>
<evidence type="ECO:0000256" key="6">
    <source>
        <dbReference type="ARBA" id="ARBA00023002"/>
    </source>
</evidence>
<evidence type="ECO:0000256" key="4">
    <source>
        <dbReference type="ARBA" id="ARBA00022723"/>
    </source>
</evidence>
<feature type="binding site" evidence="9">
    <location>
        <position position="245"/>
    </location>
    <ligand>
        <name>[4Fe-4S] cluster</name>
        <dbReference type="ChEBI" id="CHEBI:49883"/>
        <label>2</label>
    </ligand>
</feature>
<dbReference type="GO" id="GO:0005737">
    <property type="term" value="C:cytoplasm"/>
    <property type="evidence" value="ECO:0007669"/>
    <property type="project" value="UniProtKB-SubCell"/>
</dbReference>
<feature type="binding site" evidence="9">
    <location>
        <position position="189"/>
    </location>
    <ligand>
        <name>[4Fe-4S] cluster</name>
        <dbReference type="ChEBI" id="CHEBI:49883"/>
        <label>1</label>
    </ligand>
</feature>
<keyword evidence="3 9" id="KW-0819">tRNA processing</keyword>
<dbReference type="EMBL" id="BLAX01000001">
    <property type="protein sequence ID" value="GET33050.1"/>
    <property type="molecule type" value="Genomic_DNA"/>
</dbReference>
<comment type="function">
    <text evidence="9">Catalyzes the conversion of epoxyqueuosine (oQ) to queuosine (Q), which is a hypermodified base found in the wobble positions of tRNA(Asp), tRNA(Asn), tRNA(His) and tRNA(Tyr).</text>
</comment>
<dbReference type="InterPro" id="IPR017896">
    <property type="entry name" value="4Fe4S_Fe-S-bd"/>
</dbReference>
<keyword evidence="4 9" id="KW-0479">Metal-binding</keyword>
<feature type="binding site" evidence="9">
    <location>
        <position position="192"/>
    </location>
    <ligand>
        <name>[4Fe-4S] cluster</name>
        <dbReference type="ChEBI" id="CHEBI:49883"/>
        <label>1</label>
    </ligand>
</feature>
<dbReference type="PANTHER" id="PTHR30002">
    <property type="entry name" value="EPOXYQUEUOSINE REDUCTASE"/>
    <property type="match status" value="1"/>
</dbReference>
<dbReference type="Proteomes" id="UP000391834">
    <property type="component" value="Unassembled WGS sequence"/>
</dbReference>
<sequence>MMNTEKDRYSERIKAEAKRLGFTDCGIASVQHLDEEEPRLLKWLENGMNGQMGYMERNVEKRLDPGKLVEGARSVVSVILNYYPGEKQKAEDAPVISKYAYGTDYHFVIKDKLKSLLHFIQEEIAPCSGRPFVDSAPVLDRAWARRAGLGWIGKNSHLISPKHGSFFFIGELIIDLELAYDQPADTDFCGSCTRCIDACPTKAIVAPHTIDARKCISYLTIENRDEIPETFKGQLKDRMYGCDICQDVCPWNRNPSPHNVEAFIPEPDLLEMTRADWKDLDRENFNQLFRKSAVKRAGFKGLRRNIDFLD</sequence>
<dbReference type="NCBIfam" id="TIGR00276">
    <property type="entry name" value="tRNA epoxyqueuosine(34) reductase QueG"/>
    <property type="match status" value="1"/>
</dbReference>
<dbReference type="InterPro" id="IPR013542">
    <property type="entry name" value="QueG_DUF1730"/>
</dbReference>
<keyword evidence="6 9" id="KW-0560">Oxidoreductase</keyword>
<accession>A0A5M4AYT7</accession>
<dbReference type="HAMAP" id="MF_00916">
    <property type="entry name" value="QueG"/>
    <property type="match status" value="1"/>
</dbReference>
<evidence type="ECO:0000259" key="10">
    <source>
        <dbReference type="PROSITE" id="PS51379"/>
    </source>
</evidence>
<dbReference type="GO" id="GO:0051539">
    <property type="term" value="F:4 iron, 4 sulfur cluster binding"/>
    <property type="evidence" value="ECO:0007669"/>
    <property type="project" value="UniProtKB-KW"/>
</dbReference>
<feature type="binding site" evidence="9">
    <location>
        <position position="215"/>
    </location>
    <ligand>
        <name>[4Fe-4S] cluster</name>
        <dbReference type="ChEBI" id="CHEBI:49883"/>
        <label>2</label>
    </ligand>
</feature>
<keyword evidence="1 9" id="KW-0004">4Fe-4S</keyword>
<protein>
    <recommendedName>
        <fullName evidence="9">Epoxyqueuosine reductase</fullName>
        <ecNumber evidence="9">1.17.99.6</ecNumber>
    </recommendedName>
    <alternativeName>
        <fullName evidence="9">Queuosine biosynthesis protein QueG</fullName>
    </alternativeName>
</protein>
<dbReference type="SUPFAM" id="SSF46548">
    <property type="entry name" value="alpha-helical ferredoxin"/>
    <property type="match status" value="1"/>
</dbReference>
<dbReference type="Pfam" id="PF08331">
    <property type="entry name" value="QueG_DUF1730"/>
    <property type="match status" value="1"/>
</dbReference>
<dbReference type="Pfam" id="PF13484">
    <property type="entry name" value="Fer4_16"/>
    <property type="match status" value="1"/>
</dbReference>
<keyword evidence="8 9" id="KW-0411">Iron-sulfur</keyword>
<keyword evidence="12" id="KW-1185">Reference proteome</keyword>
<feature type="binding site" evidence="9">
    <location>
        <position position="199"/>
    </location>
    <ligand>
        <name>[4Fe-4S] cluster</name>
        <dbReference type="ChEBI" id="CHEBI:49883"/>
        <label>2</label>
    </ligand>
</feature>
<feature type="binding site" evidence="9">
    <location>
        <position position="158"/>
    </location>
    <ligand>
        <name>cob(II)alamin</name>
        <dbReference type="ChEBI" id="CHEBI:16304"/>
    </ligand>
</feature>
<evidence type="ECO:0000313" key="12">
    <source>
        <dbReference type="Proteomes" id="UP000391834"/>
    </source>
</evidence>
<comment type="cofactor">
    <cofactor evidence="9">
        <name>[4Fe-4S] cluster</name>
        <dbReference type="ChEBI" id="CHEBI:49883"/>
    </cofactor>
    <text evidence="9">Binds 2 [4Fe-4S] clusters per monomer.</text>
</comment>
<evidence type="ECO:0000256" key="3">
    <source>
        <dbReference type="ARBA" id="ARBA00022694"/>
    </source>
</evidence>
<feature type="binding site" evidence="9">
    <location>
        <begin position="242"/>
        <end position="243"/>
    </location>
    <ligand>
        <name>cob(II)alamin</name>
        <dbReference type="ChEBI" id="CHEBI:16304"/>
    </ligand>
</feature>
<feature type="binding site" evidence="9">
    <location>
        <position position="155"/>
    </location>
    <ligand>
        <name>cob(II)alamin</name>
        <dbReference type="ChEBI" id="CHEBI:16304"/>
    </ligand>
</feature>
<dbReference type="RefSeq" id="WP_027585219.1">
    <property type="nucleotide sequence ID" value="NZ_BLAX01000001.1"/>
</dbReference>
<dbReference type="GO" id="GO:0031419">
    <property type="term" value="F:cobalamin binding"/>
    <property type="evidence" value="ECO:0007669"/>
    <property type="project" value="UniProtKB-KW"/>
</dbReference>
<comment type="caution">
    <text evidence="9">Lacks conserved residue(s) required for the propagation of feature annotation.</text>
</comment>
<dbReference type="GO" id="GO:0052693">
    <property type="term" value="F:epoxyqueuosine reductase activity"/>
    <property type="evidence" value="ECO:0007669"/>
    <property type="project" value="UniProtKB-UniRule"/>
</dbReference>
<evidence type="ECO:0000256" key="7">
    <source>
        <dbReference type="ARBA" id="ARBA00023004"/>
    </source>
</evidence>
<keyword evidence="9" id="KW-0846">Cobalamin</keyword>
<dbReference type="FunFam" id="3.30.70.20:FF:000037">
    <property type="entry name" value="Epoxyqueuosine reductase"/>
    <property type="match status" value="1"/>
</dbReference>
<evidence type="ECO:0000256" key="9">
    <source>
        <dbReference type="HAMAP-Rule" id="MF_00916"/>
    </source>
</evidence>
<dbReference type="EC" id="1.17.99.6" evidence="9"/>
<organism evidence="11 12">
    <name type="scientific">Prolixibacter bellariivorans</name>
    <dbReference type="NCBI Taxonomy" id="314319"/>
    <lineage>
        <taxon>Bacteria</taxon>
        <taxon>Pseudomonadati</taxon>
        <taxon>Bacteroidota</taxon>
        <taxon>Bacteroidia</taxon>
        <taxon>Marinilabiliales</taxon>
        <taxon>Prolixibacteraceae</taxon>
        <taxon>Prolixibacter</taxon>
    </lineage>
</organism>
<comment type="cofactor">
    <cofactor evidence="9">
        <name>cob(II)alamin</name>
        <dbReference type="ChEBI" id="CHEBI:16304"/>
    </cofactor>
</comment>
<name>A0A5M4AYT7_9BACT</name>
<dbReference type="InterPro" id="IPR004453">
    <property type="entry name" value="QueG"/>
</dbReference>
<keyword evidence="9" id="KW-0170">Cobalt</keyword>
<reference evidence="11 12" key="1">
    <citation type="submission" date="2019-10" db="EMBL/GenBank/DDBJ databases">
        <title>Prolixibacter strains distinguished by the presence of nitrate reductase genes were adept at nitrate-dependent anaerobic corrosion of metallic iron and carbon steel.</title>
        <authorList>
            <person name="Iino T."/>
            <person name="Shono N."/>
            <person name="Ito K."/>
            <person name="Nakamura R."/>
            <person name="Sueoka K."/>
            <person name="Harayama S."/>
            <person name="Ohkuma M."/>
        </authorList>
    </citation>
    <scope>NUCLEOTIDE SEQUENCE [LARGE SCALE GENOMIC DNA]</scope>
    <source>
        <strain evidence="11 12">JCM 13498</strain>
    </source>
</reference>
<evidence type="ECO:0000256" key="8">
    <source>
        <dbReference type="ARBA" id="ARBA00023014"/>
    </source>
</evidence>
<keyword evidence="7 9" id="KW-0408">Iron</keyword>
<feature type="binding site" evidence="9">
    <location>
        <position position="195"/>
    </location>
    <ligand>
        <name>[4Fe-4S] cluster</name>
        <dbReference type="ChEBI" id="CHEBI:49883"/>
        <label>1</label>
    </ligand>
</feature>
<feature type="binding site" evidence="9">
    <location>
        <position position="217"/>
    </location>
    <ligand>
        <name>cob(II)alamin</name>
        <dbReference type="ChEBI" id="CHEBI:16304"/>
    </ligand>
</feature>